<protein>
    <submittedName>
        <fullName evidence="3">Uncharacterized protein</fullName>
    </submittedName>
</protein>
<keyword evidence="4" id="KW-1185">Reference proteome</keyword>
<dbReference type="HOGENOM" id="CLU_230026_0_0_1"/>
<name>Q22KT3_TETTS</name>
<reference evidence="4" key="1">
    <citation type="journal article" date="2006" name="PLoS Biol.">
        <title>Macronuclear genome sequence of the ciliate Tetrahymena thermophila, a model eukaryote.</title>
        <authorList>
            <person name="Eisen J.A."/>
            <person name="Coyne R.S."/>
            <person name="Wu M."/>
            <person name="Wu D."/>
            <person name="Thiagarajan M."/>
            <person name="Wortman J.R."/>
            <person name="Badger J.H."/>
            <person name="Ren Q."/>
            <person name="Amedeo P."/>
            <person name="Jones K.M."/>
            <person name="Tallon L.J."/>
            <person name="Delcher A.L."/>
            <person name="Salzberg S.L."/>
            <person name="Silva J.C."/>
            <person name="Haas B.J."/>
            <person name="Majoros W.H."/>
            <person name="Farzad M."/>
            <person name="Carlton J.M."/>
            <person name="Smith R.K. Jr."/>
            <person name="Garg J."/>
            <person name="Pearlman R.E."/>
            <person name="Karrer K.M."/>
            <person name="Sun L."/>
            <person name="Manning G."/>
            <person name="Elde N.C."/>
            <person name="Turkewitz A.P."/>
            <person name="Asai D.J."/>
            <person name="Wilkes D.E."/>
            <person name="Wang Y."/>
            <person name="Cai H."/>
            <person name="Collins K."/>
            <person name="Stewart B.A."/>
            <person name="Lee S.R."/>
            <person name="Wilamowska K."/>
            <person name="Weinberg Z."/>
            <person name="Ruzzo W.L."/>
            <person name="Wloga D."/>
            <person name="Gaertig J."/>
            <person name="Frankel J."/>
            <person name="Tsao C.-C."/>
            <person name="Gorovsky M.A."/>
            <person name="Keeling P.J."/>
            <person name="Waller R.F."/>
            <person name="Patron N.J."/>
            <person name="Cherry J.M."/>
            <person name="Stover N.A."/>
            <person name="Krieger C.J."/>
            <person name="del Toro C."/>
            <person name="Ryder H.F."/>
            <person name="Williamson S.C."/>
            <person name="Barbeau R.A."/>
            <person name="Hamilton E.P."/>
            <person name="Orias E."/>
        </authorList>
    </citation>
    <scope>NUCLEOTIDE SEQUENCE [LARGE SCALE GENOMIC DNA]</scope>
    <source>
        <strain evidence="4">SB210</strain>
    </source>
</reference>
<evidence type="ECO:0000313" key="4">
    <source>
        <dbReference type="Proteomes" id="UP000009168"/>
    </source>
</evidence>
<feature type="region of interest" description="Disordered" evidence="2">
    <location>
        <begin position="880"/>
        <end position="971"/>
    </location>
</feature>
<feature type="region of interest" description="Disordered" evidence="2">
    <location>
        <begin position="1"/>
        <end position="28"/>
    </location>
</feature>
<accession>Q22KT3</accession>
<evidence type="ECO:0000313" key="3">
    <source>
        <dbReference type="EMBL" id="EAR85716.2"/>
    </source>
</evidence>
<dbReference type="InParanoid" id="Q22KT3"/>
<feature type="compositionally biased region" description="Basic and acidic residues" evidence="2">
    <location>
        <begin position="943"/>
        <end position="953"/>
    </location>
</feature>
<keyword evidence="1" id="KW-0175">Coiled coil</keyword>
<sequence length="1789" mass="208408">MLPKIQSSLYDQMQQQASQQQKEKEWDQRHHIGAKIPQYIPQTKLLDKYIQDYNKNKETLNNSIFLASATDRIYKQKLSFSPIKNRQGLQTSNSPVKKLRLNKNDSQGNILLNNIDLESIHNTSDTNFYSYVKKNQEFEQKAQQLFNRINFLFDELKFEQFHRDYFNLFIQQQNVQTMYSTLKKEINLIEARQSAYQLVQQAITEREKILRSLTDSVEQLDSTEQWENDPKILQIFQKISQLREYTIQVIEKIDLWRKNLFIISNQAQNQQFEIMEHHLTFFFGEENYLLKIFSDNTFLQKSNLNHKIPLSSKHDPFLVFPTKLIVEKSVNNPVFISSFDLSQDLRTRIINVEKQLIKEIQYESDRKSQIDLDQFLAKQTQNGQQRINQNTQSNSKINSNQAENSDLNGRSTFTKHFKIMYRGNQTAQEHTNRLNKSEFLIASNTNTGYDNGKFKPQSTIMFLKKKGSLKNLNSSLVQNNQQDSQLPLLNQQSQNKAINKSFSTAAAEKQRGKSVLDVRRHSRDFITQNTEMTYLLRKKRDSKLYENISLEKLEVCEETAQQPKPKIERECCINLQELNEKGYYTKILPEDEPYYMKLANNTSYSRALKRSNTSSPIKRRVFSVNQTNANTKTNFYNEVNDNRADSNISPSNKQQEAPVKKVIRFFTLDDEISKTNNQIQTNQSSQNQDDQTATISNIDDIIVLGQLESQEKEIQIISQKQKNNTKNDNIKQALQQKGDTTKDNKDTKNSNTKSQSIIKLQNNNAPQAQNEQQAVESPTKLNKDKDINYVATSKLQQQQDDNQSKIKSSLFSNQKNNVINKNSQPELDDQSSNSKIRKSQSVKNKQNEESSNEKSSFSPSKNANGHKDSLIFLDESNSQNSKLKKVRSQTVLSDANSSKMQDEQLPEARSEMLQNEKKKQVKSNVQNKQDTGASPLKKSQSTKKLDQLEKEQKSATLSDLKQQNSSQSSIIPQKIGSYQFVKQKSNGKHNKSGIYPKRDNANLLNSKEEELEKIEGEKMFRSLILNKQQEEQNNNSNDANTAVRLNTQDKKQKSSFKKAALALIQKQKDEKKAQLEAEQKQKDYEKQLKNNQEYNDFLRREQEQKLQNIQNQDLEEALTDQKQNPFNTNAFKVSIQVNPISLKEEEVNEIVHNYFKKIHPIFSGLFMRDAFTLIYQLKNDLNFNFLQAVERRTMKVLGLVVVHPYFDYGQQKGPFDFFEDSPQKSSDNNIQSDDENFLKNGEEEEDIYDNDDINNIFYQSQYSQQNANSSFFSSKTTFRQQNKILSKTNSSKNMVRKIMIIDHFSCIDINMFKGLFSLFTEYIWTHDVADRIETKFYTSPQLIPLQEKIEQMIIASNYFFTKQLQNNTQRVFASNRDEEKYPIDDNLLGDSNLGKSPDQLFFNSFIMVSKQEIPENKIFNKSLYVDNGSKFSFLCALSHLFKEMYISDVLKQLTEQNQHEKIKQLYNLAYTMRINIRKKKIFSDLFVNQEFDSIEKMNIAVENMSFLPTCEYDDNTNNKIYMNTFSLKLNLPHACHTVMTNSQQKEVLYIRISNNSNQIDSSMASTSNSTPLVSALVYSRTTSNPMIQIQTVDTKYTLFFLQADDFFEKQVSDIYLYIHEFFKESDQKEPTYKTIWLPQFSINKPHIRNDDFDSVLSKNRVFSSLNFSFKLPDYIGGKLLYQEPSRQKSVYVSPPFIFGIIDNSFDIHMPNQPIFSCLIDEKDVLYFDKNRTNQCLLYIDKEVDDGPIQGYPKITGIQNNIERTDLQKNIRSQVLHKSQKQKTASQIQE</sequence>
<feature type="compositionally biased region" description="Low complexity" evidence="2">
    <location>
        <begin position="749"/>
        <end position="774"/>
    </location>
</feature>
<proteinExistence type="predicted"/>
<feature type="compositionally biased region" description="Polar residues" evidence="2">
    <location>
        <begin position="888"/>
        <end position="899"/>
    </location>
</feature>
<feature type="compositionally biased region" description="Low complexity" evidence="2">
    <location>
        <begin position="853"/>
        <end position="862"/>
    </location>
</feature>
<dbReference type="EMBL" id="GG662498">
    <property type="protein sequence ID" value="EAR85716.2"/>
    <property type="molecule type" value="Genomic_DNA"/>
</dbReference>
<feature type="region of interest" description="Disordered" evidence="2">
    <location>
        <begin position="734"/>
        <end position="867"/>
    </location>
</feature>
<dbReference type="GeneID" id="7844705"/>
<feature type="compositionally biased region" description="Polar residues" evidence="2">
    <location>
        <begin position="790"/>
        <end position="834"/>
    </location>
</feature>
<gene>
    <name evidence="3" type="ORF">TTHERM_00311960</name>
</gene>
<evidence type="ECO:0000256" key="1">
    <source>
        <dbReference type="SAM" id="Coils"/>
    </source>
</evidence>
<dbReference type="Proteomes" id="UP000009168">
    <property type="component" value="Unassembled WGS sequence"/>
</dbReference>
<dbReference type="KEGG" id="tet:TTHERM_00311960"/>
<feature type="compositionally biased region" description="Basic and acidic residues" evidence="2">
    <location>
        <begin position="739"/>
        <end position="748"/>
    </location>
</feature>
<feature type="region of interest" description="Disordered" evidence="2">
    <location>
        <begin position="381"/>
        <end position="409"/>
    </location>
</feature>
<dbReference type="OrthoDB" id="313583at2759"/>
<feature type="compositionally biased region" description="Basic and acidic residues" evidence="2">
    <location>
        <begin position="900"/>
        <end position="918"/>
    </location>
</feature>
<organism evidence="3 4">
    <name type="scientific">Tetrahymena thermophila (strain SB210)</name>
    <dbReference type="NCBI Taxonomy" id="312017"/>
    <lineage>
        <taxon>Eukaryota</taxon>
        <taxon>Sar</taxon>
        <taxon>Alveolata</taxon>
        <taxon>Ciliophora</taxon>
        <taxon>Intramacronucleata</taxon>
        <taxon>Oligohymenophorea</taxon>
        <taxon>Hymenostomatida</taxon>
        <taxon>Tetrahymenina</taxon>
        <taxon>Tetrahymenidae</taxon>
        <taxon>Tetrahymena</taxon>
    </lineage>
</organism>
<feature type="coiled-coil region" evidence="1">
    <location>
        <begin position="1061"/>
        <end position="1101"/>
    </location>
</feature>
<feature type="compositionally biased region" description="Polar residues" evidence="2">
    <location>
        <begin position="1"/>
        <end position="11"/>
    </location>
</feature>
<evidence type="ECO:0000256" key="2">
    <source>
        <dbReference type="SAM" id="MobiDB-lite"/>
    </source>
</evidence>
<feature type="compositionally biased region" description="Low complexity" evidence="2">
    <location>
        <begin position="962"/>
        <end position="971"/>
    </location>
</feature>
<dbReference type="RefSeq" id="XP_001033379.2">
    <property type="nucleotide sequence ID" value="XM_001033379.2"/>
</dbReference>